<reference evidence="3" key="1">
    <citation type="journal article" date="2013" name="Genome Announc.">
        <title>Draft genome sequence of the grapevine dieback fungus Eutypa lata UCR-EL1.</title>
        <authorList>
            <person name="Blanco-Ulate B."/>
            <person name="Rolshausen P.E."/>
            <person name="Cantu D."/>
        </authorList>
    </citation>
    <scope>NUCLEOTIDE SEQUENCE [LARGE SCALE GENOMIC DNA]</scope>
    <source>
        <strain evidence="3">UCR-EL1</strain>
    </source>
</reference>
<organism evidence="2 3">
    <name type="scientific">Eutypa lata (strain UCR-EL1)</name>
    <name type="common">Grapevine dieback disease fungus</name>
    <name type="synonym">Eutypa armeniacae</name>
    <dbReference type="NCBI Taxonomy" id="1287681"/>
    <lineage>
        <taxon>Eukaryota</taxon>
        <taxon>Fungi</taxon>
        <taxon>Dikarya</taxon>
        <taxon>Ascomycota</taxon>
        <taxon>Pezizomycotina</taxon>
        <taxon>Sordariomycetes</taxon>
        <taxon>Xylariomycetidae</taxon>
        <taxon>Xylariales</taxon>
        <taxon>Diatrypaceae</taxon>
        <taxon>Eutypa</taxon>
    </lineage>
</organism>
<dbReference type="AlphaFoldDB" id="M7SSL4"/>
<keyword evidence="3" id="KW-1185">Reference proteome</keyword>
<dbReference type="KEGG" id="ela:UCREL1_3463"/>
<dbReference type="OrthoDB" id="4767402at2759"/>
<accession>M7SSL4</accession>
<dbReference type="HOGENOM" id="CLU_1180221_0_0_1"/>
<dbReference type="Proteomes" id="UP000012174">
    <property type="component" value="Unassembled WGS sequence"/>
</dbReference>
<keyword evidence="1" id="KW-0175">Coiled coil</keyword>
<sequence>MEDIISGIEAAERQRKVHTILELVDIVQQQKDDISHKDDIIASQKKTIKSQNAMISRHEARIDVLESALKETDHIRDAQEEKLDQKIEEVEALTKDLRRATLLVEQTTQQLAASQEESRNMSNVIRDLRTELAQVDRTPAAQSSSIVGENQRPDATWTDERLYRFLLAIGNLEEASNVQASARRVEEFMTYGRAWMYEGTQEDHSITSEDDGLKQAFLARAAANGIRVGRLTESD</sequence>
<name>M7SSL4_EUTLA</name>
<evidence type="ECO:0000313" key="3">
    <source>
        <dbReference type="Proteomes" id="UP000012174"/>
    </source>
</evidence>
<feature type="coiled-coil region" evidence="1">
    <location>
        <begin position="48"/>
        <end position="131"/>
    </location>
</feature>
<protein>
    <submittedName>
        <fullName evidence="2">Uncharacterized protein</fullName>
    </submittedName>
</protein>
<gene>
    <name evidence="2" type="ORF">UCREL1_3463</name>
</gene>
<evidence type="ECO:0000313" key="2">
    <source>
        <dbReference type="EMBL" id="EMR69514.1"/>
    </source>
</evidence>
<evidence type="ECO:0000256" key="1">
    <source>
        <dbReference type="SAM" id="Coils"/>
    </source>
</evidence>
<proteinExistence type="predicted"/>
<dbReference type="EMBL" id="KB706067">
    <property type="protein sequence ID" value="EMR69514.1"/>
    <property type="molecule type" value="Genomic_DNA"/>
</dbReference>